<proteinExistence type="predicted"/>
<protein>
    <submittedName>
        <fullName evidence="2">Uncharacterized protein</fullName>
    </submittedName>
</protein>
<keyword evidence="3" id="KW-1185">Reference proteome</keyword>
<feature type="region of interest" description="Disordered" evidence="1">
    <location>
        <begin position="1"/>
        <end position="37"/>
    </location>
</feature>
<dbReference type="InterPro" id="IPR003329">
    <property type="entry name" value="Cytidylyl_trans"/>
</dbReference>
<dbReference type="Proteomes" id="UP001476798">
    <property type="component" value="Unassembled WGS sequence"/>
</dbReference>
<accession>A0ABV0PTQ6</accession>
<dbReference type="Gene3D" id="3.90.550.10">
    <property type="entry name" value="Spore Coat Polysaccharide Biosynthesis Protein SpsA, Chain A"/>
    <property type="match status" value="1"/>
</dbReference>
<comment type="caution">
    <text evidence="2">The sequence shown here is derived from an EMBL/GenBank/DDBJ whole genome shotgun (WGS) entry which is preliminary data.</text>
</comment>
<dbReference type="PANTHER" id="PTHR21485">
    <property type="entry name" value="HAD SUPERFAMILY MEMBERS CMAS AND KDSC"/>
    <property type="match status" value="1"/>
</dbReference>
<sequence length="119" mass="12862">MAARKCRASDHNEFLDGTSSPKKSCLGGSRTSSSKKPGHVAALILARGGSKGIPLKTIKPLGGVPLIVWVLRAAIDCGKFDRWVLGYGGKVAYFEMEAQHSVDIDVDIDWPVAEQRVLR</sequence>
<dbReference type="EMBL" id="JAHRIO010085510">
    <property type="protein sequence ID" value="MEQ2186741.1"/>
    <property type="molecule type" value="Genomic_DNA"/>
</dbReference>
<dbReference type="PANTHER" id="PTHR21485:SF3">
    <property type="entry name" value="N-ACYLNEURAMINATE CYTIDYLYLTRANSFERASE"/>
    <property type="match status" value="1"/>
</dbReference>
<evidence type="ECO:0000313" key="2">
    <source>
        <dbReference type="EMBL" id="MEQ2186741.1"/>
    </source>
</evidence>
<gene>
    <name evidence="2" type="ORF">GOODEAATRI_031732</name>
</gene>
<reference evidence="2 3" key="1">
    <citation type="submission" date="2021-06" db="EMBL/GenBank/DDBJ databases">
        <authorList>
            <person name="Palmer J.M."/>
        </authorList>
    </citation>
    <scope>NUCLEOTIDE SEQUENCE [LARGE SCALE GENOMIC DNA]</scope>
    <source>
        <strain evidence="2 3">GA_2019</strain>
        <tissue evidence="2">Muscle</tissue>
    </source>
</reference>
<dbReference type="SUPFAM" id="SSF53448">
    <property type="entry name" value="Nucleotide-diphospho-sugar transferases"/>
    <property type="match status" value="1"/>
</dbReference>
<evidence type="ECO:0000313" key="3">
    <source>
        <dbReference type="Proteomes" id="UP001476798"/>
    </source>
</evidence>
<dbReference type="Pfam" id="PF02348">
    <property type="entry name" value="CTP_transf_3"/>
    <property type="match status" value="1"/>
</dbReference>
<dbReference type="InterPro" id="IPR029044">
    <property type="entry name" value="Nucleotide-diphossugar_trans"/>
</dbReference>
<evidence type="ECO:0000256" key="1">
    <source>
        <dbReference type="SAM" id="MobiDB-lite"/>
    </source>
</evidence>
<name>A0ABV0PTQ6_9TELE</name>
<dbReference type="InterPro" id="IPR050793">
    <property type="entry name" value="CMP-NeuNAc_synthase"/>
</dbReference>
<organism evidence="2 3">
    <name type="scientific">Goodea atripinnis</name>
    <dbReference type="NCBI Taxonomy" id="208336"/>
    <lineage>
        <taxon>Eukaryota</taxon>
        <taxon>Metazoa</taxon>
        <taxon>Chordata</taxon>
        <taxon>Craniata</taxon>
        <taxon>Vertebrata</taxon>
        <taxon>Euteleostomi</taxon>
        <taxon>Actinopterygii</taxon>
        <taxon>Neopterygii</taxon>
        <taxon>Teleostei</taxon>
        <taxon>Neoteleostei</taxon>
        <taxon>Acanthomorphata</taxon>
        <taxon>Ovalentaria</taxon>
        <taxon>Atherinomorphae</taxon>
        <taxon>Cyprinodontiformes</taxon>
        <taxon>Goodeidae</taxon>
        <taxon>Goodea</taxon>
    </lineage>
</organism>